<feature type="transmembrane region" description="Helical" evidence="2">
    <location>
        <begin position="247"/>
        <end position="267"/>
    </location>
</feature>
<feature type="transmembrane region" description="Helical" evidence="2">
    <location>
        <begin position="141"/>
        <end position="162"/>
    </location>
</feature>
<accession>A0A5P1FH11</accession>
<evidence type="ECO:0000313" key="5">
    <source>
        <dbReference type="Proteomes" id="UP000243459"/>
    </source>
</evidence>
<dbReference type="OMA" id="FETHHEK"/>
<keyword evidence="2" id="KW-0812">Transmembrane</keyword>
<reference evidence="5" key="1">
    <citation type="journal article" date="2017" name="Nat. Commun.">
        <title>The asparagus genome sheds light on the origin and evolution of a young Y chromosome.</title>
        <authorList>
            <person name="Harkess A."/>
            <person name="Zhou J."/>
            <person name="Xu C."/>
            <person name="Bowers J.E."/>
            <person name="Van der Hulst R."/>
            <person name="Ayyampalayam S."/>
            <person name="Mercati F."/>
            <person name="Riccardi P."/>
            <person name="McKain M.R."/>
            <person name="Kakrana A."/>
            <person name="Tang H."/>
            <person name="Ray J."/>
            <person name="Groenendijk J."/>
            <person name="Arikit S."/>
            <person name="Mathioni S.M."/>
            <person name="Nakano M."/>
            <person name="Shan H."/>
            <person name="Telgmann-Rauber A."/>
            <person name="Kanno A."/>
            <person name="Yue Z."/>
            <person name="Chen H."/>
            <person name="Li W."/>
            <person name="Chen Y."/>
            <person name="Xu X."/>
            <person name="Zhang Y."/>
            <person name="Luo S."/>
            <person name="Chen H."/>
            <person name="Gao J."/>
            <person name="Mao Z."/>
            <person name="Pires J.C."/>
            <person name="Luo M."/>
            <person name="Kudrna D."/>
            <person name="Wing R.A."/>
            <person name="Meyers B.C."/>
            <person name="Yi K."/>
            <person name="Kong H."/>
            <person name="Lavrijsen P."/>
            <person name="Sunseri F."/>
            <person name="Falavigna A."/>
            <person name="Ye Y."/>
            <person name="Leebens-Mack J.H."/>
            <person name="Chen G."/>
        </authorList>
    </citation>
    <scope>NUCLEOTIDE SEQUENCE [LARGE SCALE GENOMIC DNA]</scope>
    <source>
        <strain evidence="5">cv. DH0086</strain>
    </source>
</reference>
<feature type="transmembrane region" description="Helical" evidence="2">
    <location>
        <begin position="474"/>
        <end position="497"/>
    </location>
</feature>
<evidence type="ECO:0000256" key="2">
    <source>
        <dbReference type="SAM" id="Phobius"/>
    </source>
</evidence>
<dbReference type="Gramene" id="ONK77364">
    <property type="protein sequence ID" value="ONK77364"/>
    <property type="gene ID" value="A4U43_C02F5760"/>
</dbReference>
<dbReference type="EMBL" id="CM007382">
    <property type="protein sequence ID" value="ONK77364.1"/>
    <property type="molecule type" value="Genomic_DNA"/>
</dbReference>
<feature type="coiled-coil region" evidence="1">
    <location>
        <begin position="213"/>
        <end position="240"/>
    </location>
</feature>
<dbReference type="PANTHER" id="PTHR31414:SF18">
    <property type="entry name" value="TRANSMEMBRANE PROTEIN-RELATED"/>
    <property type="match status" value="1"/>
</dbReference>
<dbReference type="AlphaFoldDB" id="A0A5P1FH11"/>
<dbReference type="GO" id="GO:0016020">
    <property type="term" value="C:membrane"/>
    <property type="evidence" value="ECO:0007669"/>
    <property type="project" value="TreeGrafter"/>
</dbReference>
<dbReference type="OrthoDB" id="1922814at2759"/>
<feature type="transmembrane region" description="Helical" evidence="2">
    <location>
        <begin position="96"/>
        <end position="121"/>
    </location>
</feature>
<keyword evidence="2" id="KW-1133">Transmembrane helix</keyword>
<keyword evidence="5" id="KW-1185">Reference proteome</keyword>
<keyword evidence="2" id="KW-0472">Membrane</keyword>
<organism evidence="4 5">
    <name type="scientific">Asparagus officinalis</name>
    <name type="common">Garden asparagus</name>
    <dbReference type="NCBI Taxonomy" id="4686"/>
    <lineage>
        <taxon>Eukaryota</taxon>
        <taxon>Viridiplantae</taxon>
        <taxon>Streptophyta</taxon>
        <taxon>Embryophyta</taxon>
        <taxon>Tracheophyta</taxon>
        <taxon>Spermatophyta</taxon>
        <taxon>Magnoliopsida</taxon>
        <taxon>Liliopsida</taxon>
        <taxon>Asparagales</taxon>
        <taxon>Asparagaceae</taxon>
        <taxon>Asparagoideae</taxon>
        <taxon>Asparagus</taxon>
    </lineage>
</organism>
<proteinExistence type="predicted"/>
<dbReference type="InterPro" id="IPR040283">
    <property type="entry name" value="DDB_G0292058-like"/>
</dbReference>
<dbReference type="PANTHER" id="PTHR31414">
    <property type="entry name" value="TRANSMEMBRANE PROTEIN DDB_G0292058"/>
    <property type="match status" value="1"/>
</dbReference>
<protein>
    <recommendedName>
        <fullName evidence="6">Transmembrane protein</fullName>
    </recommendedName>
</protein>
<sequence>MKMSLKFSKALWLLCILVAVSSFTLREVEALNVHDRKTKFITKKDRILVEAQNNTISALTIRTERVDPLDDLKKYKGGYNVTNKHYWSSTMFTGKFGYMIAAMWIIAGLTYAVILLISTIFCNRKRKIEKKTFPCVRKYSIWPAVLGIIFTILALVASGVALGGSTRFNSRARSIKNIIVEAANNASSTIYSVTKSVEAMQSDSQVFASLSGSNALNSTLQRLDREAENIQKKAGGATHQLNKGLEIMTVLTIVTVSLNLVALLALLASGPLLRFCRIFHMLIILCWVLTVLFWLYFGLYYFLNKFAGDTCAALDEFQQNPLNSTLSSILPCNDQSSAKTILHGVGAEIHNVIDQVNANISSLQSLSLPGMKYICNPFSGPPDYSYQPENCSSNTIRIGNIPQVLKIYTCSSEACKQGEFISATDYSKAEVYSNSIQNIINAYPNMESLVDCQLVKDAFSKILIKECKPLKKHAHMTCAAFATLSTTMVILLLVWIAEAHRESRYRYFGGSIKPHSTPIEISDVKIMDMDSRSFELREGSF</sequence>
<evidence type="ECO:0000256" key="1">
    <source>
        <dbReference type="SAM" id="Coils"/>
    </source>
</evidence>
<feature type="signal peptide" evidence="3">
    <location>
        <begin position="1"/>
        <end position="30"/>
    </location>
</feature>
<gene>
    <name evidence="4" type="ORF">A4U43_C02F5760</name>
</gene>
<evidence type="ECO:0008006" key="6">
    <source>
        <dbReference type="Google" id="ProtNLM"/>
    </source>
</evidence>
<feature type="chain" id="PRO_5024276495" description="Transmembrane protein" evidence="3">
    <location>
        <begin position="31"/>
        <end position="541"/>
    </location>
</feature>
<evidence type="ECO:0000256" key="3">
    <source>
        <dbReference type="SAM" id="SignalP"/>
    </source>
</evidence>
<keyword evidence="1" id="KW-0175">Coiled coil</keyword>
<name>A0A5P1FH11_ASPOF</name>
<keyword evidence="3" id="KW-0732">Signal</keyword>
<feature type="transmembrane region" description="Helical" evidence="2">
    <location>
        <begin position="279"/>
        <end position="303"/>
    </location>
</feature>
<dbReference type="Proteomes" id="UP000243459">
    <property type="component" value="Chromosome 2"/>
</dbReference>
<evidence type="ECO:0000313" key="4">
    <source>
        <dbReference type="EMBL" id="ONK77364.1"/>
    </source>
</evidence>